<name>A0A3B0TEC6_9ZZZZ</name>
<evidence type="ECO:0000313" key="2">
    <source>
        <dbReference type="EMBL" id="VAW16875.1"/>
    </source>
</evidence>
<accession>A0A3B0TEC6</accession>
<dbReference type="EMBL" id="UOEO01000060">
    <property type="protein sequence ID" value="VAW16875.1"/>
    <property type="molecule type" value="Genomic_DNA"/>
</dbReference>
<keyword evidence="1" id="KW-1133">Transmembrane helix</keyword>
<reference evidence="2" key="1">
    <citation type="submission" date="2018-06" db="EMBL/GenBank/DDBJ databases">
        <authorList>
            <person name="Zhirakovskaya E."/>
        </authorList>
    </citation>
    <scope>NUCLEOTIDE SEQUENCE</scope>
</reference>
<feature type="transmembrane region" description="Helical" evidence="1">
    <location>
        <begin position="156"/>
        <end position="174"/>
    </location>
</feature>
<feature type="transmembrane region" description="Helical" evidence="1">
    <location>
        <begin position="107"/>
        <end position="124"/>
    </location>
</feature>
<feature type="transmembrane region" description="Helical" evidence="1">
    <location>
        <begin position="12"/>
        <end position="31"/>
    </location>
</feature>
<dbReference type="AlphaFoldDB" id="A0A3B0TEC6"/>
<keyword evidence="1" id="KW-0472">Membrane</keyword>
<proteinExistence type="predicted"/>
<organism evidence="2">
    <name type="scientific">hydrothermal vent metagenome</name>
    <dbReference type="NCBI Taxonomy" id="652676"/>
    <lineage>
        <taxon>unclassified sequences</taxon>
        <taxon>metagenomes</taxon>
        <taxon>ecological metagenomes</taxon>
    </lineage>
</organism>
<keyword evidence="1" id="KW-0812">Transmembrane</keyword>
<protein>
    <submittedName>
        <fullName evidence="2">Uncharacterized protein</fullName>
    </submittedName>
</protein>
<sequence>MRTLKSVRILKPLFWIVLCLTLVNYLAMLLWSGPTLGSITGGLAIFDLRVTGYDLGEAKALLSALGNDGISFYLNVQQKLDLSFPALLALTIMLAIILLAPARFGRWRYLLALVAIVGMVFDYMENAAVRLLLLAGPDNINQQIVAMASARSINKWTFTVIAIAIVVVFLLFSVGEKFRAQKSDHKK</sequence>
<feature type="transmembrane region" description="Helical" evidence="1">
    <location>
        <begin position="82"/>
        <end position="100"/>
    </location>
</feature>
<gene>
    <name evidence="2" type="ORF">MNBD_ALPHA12-583</name>
</gene>
<evidence type="ECO:0000256" key="1">
    <source>
        <dbReference type="SAM" id="Phobius"/>
    </source>
</evidence>